<dbReference type="Proteomes" id="UP000256561">
    <property type="component" value="Unassembled WGS sequence"/>
</dbReference>
<proteinExistence type="inferred from homology"/>
<dbReference type="RefSeq" id="WP_115592093.1">
    <property type="nucleotide sequence ID" value="NZ_QRHA01000002.1"/>
</dbReference>
<name>A0A3D8MCW5_9ALTE</name>
<keyword evidence="7" id="KW-0670">Pyruvate</keyword>
<dbReference type="FunFam" id="3.10.180.10:FF:000007">
    <property type="entry name" value="4-hydroxyphenylpyruvate dioxygenase"/>
    <property type="match status" value="1"/>
</dbReference>
<evidence type="ECO:0000256" key="2">
    <source>
        <dbReference type="ARBA" id="ARBA00022723"/>
    </source>
</evidence>
<comment type="cofactor">
    <cofactor evidence="5">
        <name>Fe cation</name>
        <dbReference type="ChEBI" id="CHEBI:24875"/>
    </cofactor>
    <text evidence="5">Binds 1 Fe cation per subunit.</text>
</comment>
<sequence>MGNLTEKVHVLGLSFIEFSGSEPEKLRKIFDKTGLNEFSWMDDSNVTLHVNGGVRFISNPTAHPPLQRFRNVHGRGVSAIAFMVDDSEHAFALALRNGAERAESAFYGLRAIKGVGESFIYFIDAEEEQALLKRFSFFQQLKGQTNYLKIDHLTHNLFPGGIQRYKDFYNRLFGFTSLRSFDINGAKTGLISEVVANESRTVIIPLNETKDDKSQIAEYLRDYGGEGVQHIALLSANLEKVVEELSAAGIEFQDTPDTYYDLLDARLPDHKESVEILRKHRILLDGGEKQGGGYLLQIFTKNSIGPIFFEFIQRKGNDGFGEGNFQALFESIELDQERRGVI</sequence>
<dbReference type="SUPFAM" id="SSF54593">
    <property type="entry name" value="Glyoxalase/Bleomycin resistance protein/Dihydroxybiphenyl dioxygenase"/>
    <property type="match status" value="1"/>
</dbReference>
<evidence type="ECO:0000256" key="5">
    <source>
        <dbReference type="PIRSR" id="PIRSR009283-1"/>
    </source>
</evidence>
<dbReference type="EMBL" id="QRHA01000002">
    <property type="protein sequence ID" value="RDV28135.1"/>
    <property type="molecule type" value="Genomic_DNA"/>
</dbReference>
<dbReference type="EC" id="1.13.11.27" evidence="7"/>
<feature type="binding site" evidence="5">
    <location>
        <position position="230"/>
    </location>
    <ligand>
        <name>Fe cation</name>
        <dbReference type="ChEBI" id="CHEBI:24875"/>
    </ligand>
</feature>
<dbReference type="PANTHER" id="PTHR11959:SF1">
    <property type="entry name" value="4-HYDROXYPHENYLPYRUVATE DIOXYGENASE"/>
    <property type="match status" value="1"/>
</dbReference>
<keyword evidence="2 5" id="KW-0479">Metal-binding</keyword>
<dbReference type="GO" id="GO:0046872">
    <property type="term" value="F:metal ion binding"/>
    <property type="evidence" value="ECO:0007669"/>
    <property type="project" value="UniProtKB-KW"/>
</dbReference>
<dbReference type="NCBIfam" id="TIGR01263">
    <property type="entry name" value="4HPPD"/>
    <property type="match status" value="1"/>
</dbReference>
<accession>A0A3D8MCW5</accession>
<reference evidence="8" key="1">
    <citation type="submission" date="2018-08" db="EMBL/GenBank/DDBJ databases">
        <authorList>
            <person name="Zhang J."/>
            <person name="Du Z.-J."/>
        </authorList>
    </citation>
    <scope>NUCLEOTIDE SEQUENCE [LARGE SCALE GENOMIC DNA]</scope>
    <source>
        <strain evidence="8">KCTC 52655</strain>
    </source>
</reference>
<keyword evidence="8" id="KW-1185">Reference proteome</keyword>
<organism evidence="7 8">
    <name type="scientific">Alteromonas aestuariivivens</name>
    <dbReference type="NCBI Taxonomy" id="1938339"/>
    <lineage>
        <taxon>Bacteria</taxon>
        <taxon>Pseudomonadati</taxon>
        <taxon>Pseudomonadota</taxon>
        <taxon>Gammaproteobacteria</taxon>
        <taxon>Alteromonadales</taxon>
        <taxon>Alteromonadaceae</taxon>
        <taxon>Alteromonas/Salinimonas group</taxon>
        <taxon>Alteromonas</taxon>
    </lineage>
</organism>
<dbReference type="AlphaFoldDB" id="A0A3D8MCW5"/>
<dbReference type="InterPro" id="IPR041735">
    <property type="entry name" value="4OHPhenylPyrv_dOase_C"/>
</dbReference>
<evidence type="ECO:0000256" key="3">
    <source>
        <dbReference type="ARBA" id="ARBA00022737"/>
    </source>
</evidence>
<dbReference type="GO" id="GO:0003868">
    <property type="term" value="F:4-hydroxyphenylpyruvate dioxygenase activity"/>
    <property type="evidence" value="ECO:0007669"/>
    <property type="project" value="UniProtKB-EC"/>
</dbReference>
<feature type="binding site" evidence="5">
    <location>
        <position position="310"/>
    </location>
    <ligand>
        <name>Fe cation</name>
        <dbReference type="ChEBI" id="CHEBI:24875"/>
    </ligand>
</feature>
<dbReference type="PANTHER" id="PTHR11959">
    <property type="entry name" value="4-HYDROXYPHENYLPYRUVATE DIOXYGENASE"/>
    <property type="match status" value="1"/>
</dbReference>
<evidence type="ECO:0000256" key="4">
    <source>
        <dbReference type="ARBA" id="ARBA00023004"/>
    </source>
</evidence>
<comment type="similarity">
    <text evidence="1">Belongs to the 4HPPD family.</text>
</comment>
<dbReference type="PIRSF" id="PIRSF009283">
    <property type="entry name" value="HPP_dOase"/>
    <property type="match status" value="1"/>
</dbReference>
<dbReference type="InterPro" id="IPR005956">
    <property type="entry name" value="4OHPhenylPyrv_dOase"/>
</dbReference>
<dbReference type="InterPro" id="IPR037523">
    <property type="entry name" value="VOC_core"/>
</dbReference>
<dbReference type="InterPro" id="IPR004360">
    <property type="entry name" value="Glyas_Fos-R_dOase_dom"/>
</dbReference>
<keyword evidence="7" id="KW-0560">Oxidoreductase</keyword>
<dbReference type="CDD" id="cd07250">
    <property type="entry name" value="HPPD_C_like"/>
    <property type="match status" value="1"/>
</dbReference>
<keyword evidence="3" id="KW-0677">Repeat</keyword>
<evidence type="ECO:0000313" key="8">
    <source>
        <dbReference type="Proteomes" id="UP000256561"/>
    </source>
</evidence>
<evidence type="ECO:0000313" key="7">
    <source>
        <dbReference type="EMBL" id="RDV28135.1"/>
    </source>
</evidence>
<dbReference type="Pfam" id="PF00903">
    <property type="entry name" value="Glyoxalase"/>
    <property type="match status" value="1"/>
</dbReference>
<evidence type="ECO:0000259" key="6">
    <source>
        <dbReference type="PROSITE" id="PS51819"/>
    </source>
</evidence>
<gene>
    <name evidence="7" type="primary">hppD</name>
    <name evidence="7" type="ORF">DXV75_04010</name>
</gene>
<dbReference type="Pfam" id="PF14696">
    <property type="entry name" value="Glyoxalase_5"/>
    <property type="match status" value="1"/>
</dbReference>
<dbReference type="OrthoDB" id="9780241at2"/>
<keyword evidence="4 5" id="KW-0408">Iron</keyword>
<feature type="domain" description="VOC" evidence="6">
    <location>
        <begin position="149"/>
        <end position="301"/>
    </location>
</feature>
<dbReference type="InterPro" id="IPR029068">
    <property type="entry name" value="Glyas_Bleomycin-R_OHBP_Dase"/>
</dbReference>
<feature type="binding site" evidence="5">
    <location>
        <position position="152"/>
    </location>
    <ligand>
        <name>Fe cation</name>
        <dbReference type="ChEBI" id="CHEBI:24875"/>
    </ligand>
</feature>
<comment type="caution">
    <text evidence="7">The sequence shown here is derived from an EMBL/GenBank/DDBJ whole genome shotgun (WGS) entry which is preliminary data.</text>
</comment>
<dbReference type="GO" id="GO:0006572">
    <property type="term" value="P:L-tyrosine catabolic process"/>
    <property type="evidence" value="ECO:0007669"/>
    <property type="project" value="TreeGrafter"/>
</dbReference>
<protein>
    <submittedName>
        <fullName evidence="7">4-hydroxyphenylpyruvate dioxygenase</fullName>
        <ecNumber evidence="7">1.13.11.27</ecNumber>
    </submittedName>
</protein>
<keyword evidence="7" id="KW-0223">Dioxygenase</keyword>
<dbReference type="Gene3D" id="3.10.180.10">
    <property type="entry name" value="2,3-Dihydroxybiphenyl 1,2-Dioxygenase, domain 1"/>
    <property type="match status" value="2"/>
</dbReference>
<dbReference type="PROSITE" id="PS51819">
    <property type="entry name" value="VOC"/>
    <property type="match status" value="1"/>
</dbReference>
<evidence type="ECO:0000256" key="1">
    <source>
        <dbReference type="ARBA" id="ARBA00005877"/>
    </source>
</evidence>